<keyword evidence="4" id="KW-0328">Glycosyltransferase</keyword>
<dbReference type="PANTHER" id="PTHR10515">
    <property type="entry name" value="THYMIDINE PHOSPHORYLASE"/>
    <property type="match status" value="1"/>
</dbReference>
<dbReference type="GO" id="GO:0005829">
    <property type="term" value="C:cytosol"/>
    <property type="evidence" value="ECO:0007669"/>
    <property type="project" value="TreeGrafter"/>
</dbReference>
<dbReference type="AlphaFoldDB" id="A0A1Q9AID7"/>
<dbReference type="NCBIfam" id="TIGR02644">
    <property type="entry name" value="Y_phosphoryl"/>
    <property type="match status" value="1"/>
</dbReference>
<dbReference type="Gene3D" id="3.40.1030.10">
    <property type="entry name" value="Nucleoside phosphorylase/phosphoribosyltransferase catalytic domain"/>
    <property type="match status" value="1"/>
</dbReference>
<dbReference type="InterPro" id="IPR018090">
    <property type="entry name" value="Pyrmidine_PPas_bac/euk"/>
</dbReference>
<evidence type="ECO:0000259" key="7">
    <source>
        <dbReference type="SMART" id="SM00941"/>
    </source>
</evidence>
<dbReference type="STRING" id="1672749.BJF92_13230"/>
<dbReference type="InterPro" id="IPR013102">
    <property type="entry name" value="PYNP_C"/>
</dbReference>
<evidence type="ECO:0000256" key="1">
    <source>
        <dbReference type="ARBA" id="ARBA00006915"/>
    </source>
</evidence>
<dbReference type="SUPFAM" id="SSF54680">
    <property type="entry name" value="Pyrimidine nucleoside phosphorylase C-terminal domain"/>
    <property type="match status" value="1"/>
</dbReference>
<dbReference type="OrthoDB" id="341217at2"/>
<dbReference type="InterPro" id="IPR035902">
    <property type="entry name" value="Nuc_phospho_transferase"/>
</dbReference>
<dbReference type="InterPro" id="IPR036566">
    <property type="entry name" value="PYNP-like_C_sf"/>
</dbReference>
<dbReference type="EC" id="2.4.2.4" evidence="3"/>
<feature type="domain" description="Pyrimidine nucleoside phosphorylase C-terminal" evidence="7">
    <location>
        <begin position="358"/>
        <end position="432"/>
    </location>
</feature>
<dbReference type="Pfam" id="PF00591">
    <property type="entry name" value="Glycos_transf_3"/>
    <property type="match status" value="1"/>
</dbReference>
<dbReference type="InterPro" id="IPR000053">
    <property type="entry name" value="Thymidine/pyrmidine_PPase"/>
</dbReference>
<sequence>MSVSDEPFLPQAVIRKKRDREELGEEDFRRFMAGAVDGSVSEGQIGAFTMAVYLNGMTADERVRYALAMRDSGRVLDWSAVGLSGATLIDKHSSGGVGDEKVSLIVAPLVAACGIHMPMISARGLGYTGGEVDLLDAIPGYDIAPPTALFMEAVKEIGCAIIGPTPELAPADRPIYYVRDVAATVESIPLITGSILSKKLAAGISGLVMTVPYGSGAFMADKDDAMALAESLIAVAKGAGLKMTALLSDLSQILGDSVGSALQLREVIAFLRGDARERRLLETVLALSEEILLMGAIAQSRPEARRMAMTRLDDCSALACFAAMVQKLGGPDNFIVDPDAHLPRAAIIAPVHPDMEGYVAAMDCQAIGFALVAIGAGRKRPGDAIDHAVGLSGIAQVGTKVDKDKPLCTLHAVNQNDWHRAASAIRAAITLSQTRSAERKVIDGRM</sequence>
<comment type="similarity">
    <text evidence="1">Belongs to the thymidine/pyrimidine-nucleoside phosphorylase family.</text>
</comment>
<dbReference type="SMART" id="SM00941">
    <property type="entry name" value="PYNP_C"/>
    <property type="match status" value="1"/>
</dbReference>
<evidence type="ECO:0000313" key="8">
    <source>
        <dbReference type="EMBL" id="OLP54977.1"/>
    </source>
</evidence>
<dbReference type="FunFam" id="3.40.1030.10:FF:000003">
    <property type="entry name" value="Pyrimidine-nucleoside phosphorylase"/>
    <property type="match status" value="1"/>
</dbReference>
<dbReference type="GO" id="GO:0006213">
    <property type="term" value="P:pyrimidine nucleoside metabolic process"/>
    <property type="evidence" value="ECO:0007669"/>
    <property type="project" value="InterPro"/>
</dbReference>
<gene>
    <name evidence="8" type="ORF">BJF92_13230</name>
</gene>
<dbReference type="PANTHER" id="PTHR10515:SF0">
    <property type="entry name" value="THYMIDINE PHOSPHORYLASE"/>
    <property type="match status" value="1"/>
</dbReference>
<evidence type="ECO:0000256" key="2">
    <source>
        <dbReference type="ARBA" id="ARBA00011738"/>
    </source>
</evidence>
<dbReference type="PIRSF" id="PIRSF000478">
    <property type="entry name" value="TP_PyNP"/>
    <property type="match status" value="1"/>
</dbReference>
<dbReference type="RefSeq" id="WP_075635539.1">
    <property type="nucleotide sequence ID" value="NZ_MKIO01000031.1"/>
</dbReference>
<protein>
    <recommendedName>
        <fullName evidence="3">thymidine phosphorylase</fullName>
        <ecNumber evidence="3">2.4.2.4</ecNumber>
    </recommendedName>
</protein>
<keyword evidence="5" id="KW-0808">Transferase</keyword>
<dbReference type="EMBL" id="MKIO01000031">
    <property type="protein sequence ID" value="OLP54977.1"/>
    <property type="molecule type" value="Genomic_DNA"/>
</dbReference>
<dbReference type="GO" id="GO:0009032">
    <property type="term" value="F:thymidine phosphorylase activity"/>
    <property type="evidence" value="ECO:0007669"/>
    <property type="project" value="UniProtKB-EC"/>
</dbReference>
<dbReference type="GO" id="GO:0006206">
    <property type="term" value="P:pyrimidine nucleobase metabolic process"/>
    <property type="evidence" value="ECO:0007669"/>
    <property type="project" value="InterPro"/>
</dbReference>
<accession>A0A1Q9AID7</accession>
<proteinExistence type="inferred from homology"/>
<dbReference type="SUPFAM" id="SSF47648">
    <property type="entry name" value="Nucleoside phosphorylase/phosphoribosyltransferase N-terminal domain"/>
    <property type="match status" value="1"/>
</dbReference>
<dbReference type="Pfam" id="PF02885">
    <property type="entry name" value="Glycos_trans_3N"/>
    <property type="match status" value="1"/>
</dbReference>
<dbReference type="NCBIfam" id="NF004490">
    <property type="entry name" value="PRK05820.1"/>
    <property type="match status" value="1"/>
</dbReference>
<dbReference type="Gene3D" id="1.20.970.10">
    <property type="entry name" value="Transferase, Pyrimidine Nucleoside Phosphorylase, Chain C"/>
    <property type="match status" value="1"/>
</dbReference>
<evidence type="ECO:0000256" key="4">
    <source>
        <dbReference type="ARBA" id="ARBA00022676"/>
    </source>
</evidence>
<dbReference type="InterPro" id="IPR017459">
    <property type="entry name" value="Glycosyl_Trfase_fam3_N_dom"/>
</dbReference>
<comment type="caution">
    <text evidence="8">The sequence shown here is derived from an EMBL/GenBank/DDBJ whole genome shotgun (WGS) entry which is preliminary data.</text>
</comment>
<evidence type="ECO:0000256" key="6">
    <source>
        <dbReference type="ARBA" id="ARBA00048550"/>
    </source>
</evidence>
<comment type="catalytic activity">
    <reaction evidence="6">
        <text>thymidine + phosphate = 2-deoxy-alpha-D-ribose 1-phosphate + thymine</text>
        <dbReference type="Rhea" id="RHEA:16037"/>
        <dbReference type="ChEBI" id="CHEBI:17748"/>
        <dbReference type="ChEBI" id="CHEBI:17821"/>
        <dbReference type="ChEBI" id="CHEBI:43474"/>
        <dbReference type="ChEBI" id="CHEBI:57259"/>
        <dbReference type="EC" id="2.4.2.4"/>
    </reaction>
</comment>
<dbReference type="SUPFAM" id="SSF52418">
    <property type="entry name" value="Nucleoside phosphorylase/phosphoribosyltransferase catalytic domain"/>
    <property type="match status" value="1"/>
</dbReference>
<dbReference type="InterPro" id="IPR000312">
    <property type="entry name" value="Glycosyl_Trfase_fam3"/>
</dbReference>
<dbReference type="Proteomes" id="UP000186143">
    <property type="component" value="Unassembled WGS sequence"/>
</dbReference>
<organism evidence="8 9">
    <name type="scientific">Xaviernesmea rhizosphaerae</name>
    <dbReference type="NCBI Taxonomy" id="1672749"/>
    <lineage>
        <taxon>Bacteria</taxon>
        <taxon>Pseudomonadati</taxon>
        <taxon>Pseudomonadota</taxon>
        <taxon>Alphaproteobacteria</taxon>
        <taxon>Hyphomicrobiales</taxon>
        <taxon>Rhizobiaceae</taxon>
        <taxon>Rhizobium/Agrobacterium group</taxon>
        <taxon>Xaviernesmea</taxon>
    </lineage>
</organism>
<evidence type="ECO:0000256" key="3">
    <source>
        <dbReference type="ARBA" id="ARBA00011892"/>
    </source>
</evidence>
<dbReference type="InterPro" id="IPR036320">
    <property type="entry name" value="Glycosyl_Trfase_fam3_N_dom_sf"/>
</dbReference>
<evidence type="ECO:0000256" key="5">
    <source>
        <dbReference type="ARBA" id="ARBA00022679"/>
    </source>
</evidence>
<evidence type="ECO:0000313" key="9">
    <source>
        <dbReference type="Proteomes" id="UP000186143"/>
    </source>
</evidence>
<dbReference type="Gene3D" id="3.90.1170.30">
    <property type="entry name" value="Pyrimidine nucleoside phosphorylase-like, C-terminal domain"/>
    <property type="match status" value="1"/>
</dbReference>
<dbReference type="Pfam" id="PF07831">
    <property type="entry name" value="PYNP_C"/>
    <property type="match status" value="1"/>
</dbReference>
<name>A0A1Q9AID7_9HYPH</name>
<comment type="subunit">
    <text evidence="2">Homodimer.</text>
</comment>
<dbReference type="GO" id="GO:0004645">
    <property type="term" value="F:1,4-alpha-oligoglucan phosphorylase activity"/>
    <property type="evidence" value="ECO:0007669"/>
    <property type="project" value="InterPro"/>
</dbReference>
<reference evidence="8 9" key="1">
    <citation type="submission" date="2016-09" db="EMBL/GenBank/DDBJ databases">
        <title>Rhizobium sp. nov., a novel species isolated from the rice rhizosphere.</title>
        <authorList>
            <person name="Zhao J."/>
            <person name="Zhang X."/>
        </authorList>
    </citation>
    <scope>NUCLEOTIDE SEQUENCE [LARGE SCALE GENOMIC DNA]</scope>
    <source>
        <strain evidence="8 9">MH17</strain>
    </source>
</reference>